<keyword evidence="7" id="KW-0418">Kinase</keyword>
<dbReference type="InterPro" id="IPR051459">
    <property type="entry name" value="Cytochrome_c-type_DH"/>
</dbReference>
<dbReference type="PROSITE" id="PS51007">
    <property type="entry name" value="CYTC"/>
    <property type="match status" value="2"/>
</dbReference>
<evidence type="ECO:0000256" key="4">
    <source>
        <dbReference type="PROSITE-ProRule" id="PRU00433"/>
    </source>
</evidence>
<protein>
    <submittedName>
        <fullName evidence="7">Diacylglycerol kinase</fullName>
    </submittedName>
</protein>
<comment type="caution">
    <text evidence="7">The sequence shown here is derived from an EMBL/GenBank/DDBJ whole genome shotgun (WGS) entry which is preliminary data.</text>
</comment>
<dbReference type="Proteomes" id="UP000077098">
    <property type="component" value="Unassembled WGS sequence"/>
</dbReference>
<keyword evidence="1 4" id="KW-0349">Heme</keyword>
<evidence type="ECO:0000256" key="2">
    <source>
        <dbReference type="ARBA" id="ARBA00022723"/>
    </source>
</evidence>
<feature type="domain" description="Cytochrome c" evidence="6">
    <location>
        <begin position="43"/>
        <end position="151"/>
    </location>
</feature>
<keyword evidence="5" id="KW-0812">Transmembrane</keyword>
<sequence length="306" mass="32610">MSSIWTKLVGGAVIAAIAGYGIFTWVTAPERQAPSHWVSLGDPDLANGETLFWAGGCASCHAASDAKGEAQLTLSGGQALPSPFGTFHVPNISSDPQHGIGAWTLAEFGDAMTRGVGKNGEHLYPSFPYASYARMTQKDINDLFGYLKTLPASQNDAPDHELPFPFNMRMVLGGWKFLYFDPSAPPRVELANANAELLRGQYLVEGPGHCGECHTPRNALGGFLADKWLAGGPNPEGEGRIPDITPGSQSIGSWTKADIAGYLETGFTPEFDSVGGSMVKVQQNMAHLTAEDRDAIAAYLKAIPSR</sequence>
<dbReference type="Gene3D" id="1.10.760.10">
    <property type="entry name" value="Cytochrome c-like domain"/>
    <property type="match status" value="2"/>
</dbReference>
<dbReference type="RefSeq" id="WP_063950876.1">
    <property type="nucleotide sequence ID" value="NZ_LXPS01000038.1"/>
</dbReference>
<dbReference type="AlphaFoldDB" id="A0A176WZ02"/>
<dbReference type="SUPFAM" id="SSF46626">
    <property type="entry name" value="Cytochrome c"/>
    <property type="match status" value="2"/>
</dbReference>
<dbReference type="GO" id="GO:0009055">
    <property type="term" value="F:electron transfer activity"/>
    <property type="evidence" value="ECO:0007669"/>
    <property type="project" value="InterPro"/>
</dbReference>
<dbReference type="EMBL" id="LXPS01000038">
    <property type="protein sequence ID" value="OAE38238.1"/>
    <property type="molecule type" value="Genomic_DNA"/>
</dbReference>
<dbReference type="Pfam" id="PF00034">
    <property type="entry name" value="Cytochrom_C"/>
    <property type="match status" value="1"/>
</dbReference>
<accession>A0A176WZ02</accession>
<feature type="domain" description="Cytochrome c" evidence="6">
    <location>
        <begin position="195"/>
        <end position="304"/>
    </location>
</feature>
<evidence type="ECO:0000256" key="5">
    <source>
        <dbReference type="SAM" id="Phobius"/>
    </source>
</evidence>
<dbReference type="PANTHER" id="PTHR35008">
    <property type="entry name" value="BLL4482 PROTEIN-RELATED"/>
    <property type="match status" value="1"/>
</dbReference>
<reference evidence="7 8" key="1">
    <citation type="submission" date="2016-05" db="EMBL/GenBank/DDBJ databases">
        <authorList>
            <person name="Lavstsen T."/>
            <person name="Jespersen J.S."/>
        </authorList>
    </citation>
    <scope>NUCLEOTIDE SEQUENCE [LARGE SCALE GENOMIC DNA]</scope>
    <source>
        <strain evidence="7 8">KCJ1736</strain>
    </source>
</reference>
<evidence type="ECO:0000313" key="8">
    <source>
        <dbReference type="Proteomes" id="UP000077098"/>
    </source>
</evidence>
<evidence type="ECO:0000256" key="3">
    <source>
        <dbReference type="ARBA" id="ARBA00023004"/>
    </source>
</evidence>
<keyword evidence="5" id="KW-1133">Transmembrane helix</keyword>
<dbReference type="PANTHER" id="PTHR35008:SF8">
    <property type="entry name" value="ALCOHOL DEHYDROGENASE CYTOCHROME C SUBUNIT"/>
    <property type="match status" value="1"/>
</dbReference>
<evidence type="ECO:0000313" key="7">
    <source>
        <dbReference type="EMBL" id="OAE38238.1"/>
    </source>
</evidence>
<feature type="transmembrane region" description="Helical" evidence="5">
    <location>
        <begin position="7"/>
        <end position="26"/>
    </location>
</feature>
<evidence type="ECO:0000256" key="1">
    <source>
        <dbReference type="ARBA" id="ARBA00022617"/>
    </source>
</evidence>
<keyword evidence="3 4" id="KW-0408">Iron</keyword>
<organism evidence="7 8">
    <name type="scientific">Agrobacterium tumefaciens</name>
    <dbReference type="NCBI Taxonomy" id="358"/>
    <lineage>
        <taxon>Bacteria</taxon>
        <taxon>Pseudomonadati</taxon>
        <taxon>Pseudomonadota</taxon>
        <taxon>Alphaproteobacteria</taxon>
        <taxon>Hyphomicrobiales</taxon>
        <taxon>Rhizobiaceae</taxon>
        <taxon>Rhizobium/Agrobacterium group</taxon>
        <taxon>Agrobacterium</taxon>
        <taxon>Agrobacterium tumefaciens complex</taxon>
    </lineage>
</organism>
<keyword evidence="7" id="KW-0808">Transferase</keyword>
<keyword evidence="5" id="KW-0472">Membrane</keyword>
<proteinExistence type="predicted"/>
<dbReference type="GO" id="GO:0016301">
    <property type="term" value="F:kinase activity"/>
    <property type="evidence" value="ECO:0007669"/>
    <property type="project" value="UniProtKB-KW"/>
</dbReference>
<dbReference type="GO" id="GO:0046872">
    <property type="term" value="F:metal ion binding"/>
    <property type="evidence" value="ECO:0007669"/>
    <property type="project" value="UniProtKB-KW"/>
</dbReference>
<keyword evidence="2 4" id="KW-0479">Metal-binding</keyword>
<evidence type="ECO:0000259" key="6">
    <source>
        <dbReference type="PROSITE" id="PS51007"/>
    </source>
</evidence>
<dbReference type="InterPro" id="IPR009056">
    <property type="entry name" value="Cyt_c-like_dom"/>
</dbReference>
<dbReference type="GO" id="GO:0020037">
    <property type="term" value="F:heme binding"/>
    <property type="evidence" value="ECO:0007669"/>
    <property type="project" value="InterPro"/>
</dbReference>
<name>A0A176WZ02_AGRTU</name>
<dbReference type="InterPro" id="IPR036909">
    <property type="entry name" value="Cyt_c-like_dom_sf"/>
</dbReference>
<gene>
    <name evidence="7" type="ORF">A7J57_17270</name>
</gene>